<evidence type="ECO:0000313" key="2">
    <source>
        <dbReference type="EMBL" id="SHG59901.1"/>
    </source>
</evidence>
<dbReference type="Pfam" id="PF04246">
    <property type="entry name" value="RseC_MucC"/>
    <property type="match status" value="1"/>
</dbReference>
<sequence length="150" mass="16114">MITETATVVAVNGDRVTVSASVKTACGSCQAADDCGTSAVAKAFSPKQQTFDLVSPLPLKAGDLVTLGIPEAHLLSASWMMYVVPLLVLIGSALTLTELTELHELLVFLVSGGFTWLAFQWVSNRLQRRRNGRYEPVIVSKINHVSTPAE</sequence>
<dbReference type="PANTHER" id="PTHR35867:SF1">
    <property type="entry name" value="PROTEIN RSEC"/>
    <property type="match status" value="1"/>
</dbReference>
<keyword evidence="1" id="KW-1133">Transmembrane helix</keyword>
<gene>
    <name evidence="2" type="ORF">SAMN05216361_2521</name>
</gene>
<accession>A0A1M5L4I4</accession>
<dbReference type="InterPro" id="IPR007359">
    <property type="entry name" value="SigmaE_reg_RseC_MucC"/>
</dbReference>
<evidence type="ECO:0000313" key="3">
    <source>
        <dbReference type="Proteomes" id="UP000184520"/>
    </source>
</evidence>
<dbReference type="PANTHER" id="PTHR35867">
    <property type="entry name" value="PROTEIN RSEC"/>
    <property type="match status" value="1"/>
</dbReference>
<dbReference type="RefSeq" id="WP_073322960.1">
    <property type="nucleotide sequence ID" value="NZ_FQWD01000004.1"/>
</dbReference>
<keyword evidence="1" id="KW-0472">Membrane</keyword>
<dbReference type="Proteomes" id="UP000184520">
    <property type="component" value="Unassembled WGS sequence"/>
</dbReference>
<evidence type="ECO:0000256" key="1">
    <source>
        <dbReference type="SAM" id="Phobius"/>
    </source>
</evidence>
<feature type="transmembrane region" description="Helical" evidence="1">
    <location>
        <begin position="105"/>
        <end position="123"/>
    </location>
</feature>
<name>A0A1M5L4I4_9ALTE</name>
<keyword evidence="3" id="KW-1185">Reference proteome</keyword>
<dbReference type="AlphaFoldDB" id="A0A1M5L4I4"/>
<reference evidence="3" key="1">
    <citation type="submission" date="2016-11" db="EMBL/GenBank/DDBJ databases">
        <authorList>
            <person name="Varghese N."/>
            <person name="Submissions S."/>
        </authorList>
    </citation>
    <scope>NUCLEOTIDE SEQUENCE [LARGE SCALE GENOMIC DNA]</scope>
    <source>
        <strain evidence="3">CGMCC 1.8995</strain>
    </source>
</reference>
<feature type="transmembrane region" description="Helical" evidence="1">
    <location>
        <begin position="79"/>
        <end position="99"/>
    </location>
</feature>
<protein>
    <submittedName>
        <fullName evidence="2">Sigma-E factor negative regulatory protein RseC</fullName>
    </submittedName>
</protein>
<dbReference type="InterPro" id="IPR026268">
    <property type="entry name" value="RseC"/>
</dbReference>
<dbReference type="PIRSF" id="PIRSF004923">
    <property type="entry name" value="RseC"/>
    <property type="match status" value="1"/>
</dbReference>
<keyword evidence="1" id="KW-0812">Transmembrane</keyword>
<organism evidence="2 3">
    <name type="scientific">Marisediminitalea aggregata</name>
    <dbReference type="NCBI Taxonomy" id="634436"/>
    <lineage>
        <taxon>Bacteria</taxon>
        <taxon>Pseudomonadati</taxon>
        <taxon>Pseudomonadota</taxon>
        <taxon>Gammaproteobacteria</taxon>
        <taxon>Alteromonadales</taxon>
        <taxon>Alteromonadaceae</taxon>
        <taxon>Marisediminitalea</taxon>
    </lineage>
</organism>
<proteinExistence type="predicted"/>
<dbReference type="EMBL" id="FQWD01000004">
    <property type="protein sequence ID" value="SHG59901.1"/>
    <property type="molecule type" value="Genomic_DNA"/>
</dbReference>
<dbReference type="STRING" id="634436.SAMN05216361_2521"/>